<evidence type="ECO:0008006" key="2">
    <source>
        <dbReference type="Google" id="ProtNLM"/>
    </source>
</evidence>
<organism evidence="1">
    <name type="scientific">marine metagenome</name>
    <dbReference type="NCBI Taxonomy" id="408172"/>
    <lineage>
        <taxon>unclassified sequences</taxon>
        <taxon>metagenomes</taxon>
        <taxon>ecological metagenomes</taxon>
    </lineage>
</organism>
<gene>
    <name evidence="1" type="ORF">METZ01_LOCUS277929</name>
</gene>
<sequence length="213" mass="24396">MNDESVLRISKPFGPSLGVANMPKSLILKINNFIDQEVAHNEKKIAELNAGNDLVGQVTQEINLPPEMIEGELYNFLFQAVKTYIKLSINKKITNFEIINTWVVRQFENEYNPIHFHSGHISGAGYLMVPDDFGKTIQKEKHNTHGFINFIHGSKQFLSSGYVSQKPRVGDFYFFPHYLYHSVNPFYGKGERRSISFNARIDEAIYKVYGVDS</sequence>
<dbReference type="InterPro" id="IPR012668">
    <property type="entry name" value="CHP02466"/>
</dbReference>
<dbReference type="Gene3D" id="2.60.120.620">
    <property type="entry name" value="q2cbj1_9rhob like domain"/>
    <property type="match status" value="1"/>
</dbReference>
<evidence type="ECO:0000313" key="1">
    <source>
        <dbReference type="EMBL" id="SVC25075.1"/>
    </source>
</evidence>
<accession>A0A382KNC0</accession>
<reference evidence="1" key="1">
    <citation type="submission" date="2018-05" db="EMBL/GenBank/DDBJ databases">
        <authorList>
            <person name="Lanie J.A."/>
            <person name="Ng W.-L."/>
            <person name="Kazmierczak K.M."/>
            <person name="Andrzejewski T.M."/>
            <person name="Davidsen T.M."/>
            <person name="Wayne K.J."/>
            <person name="Tettelin H."/>
            <person name="Glass J.I."/>
            <person name="Rusch D."/>
            <person name="Podicherti R."/>
            <person name="Tsui H.-C.T."/>
            <person name="Winkler M.E."/>
        </authorList>
    </citation>
    <scope>NUCLEOTIDE SEQUENCE</scope>
</reference>
<dbReference type="AlphaFoldDB" id="A0A382KNC0"/>
<proteinExistence type="predicted"/>
<name>A0A382KNC0_9ZZZZ</name>
<dbReference type="EMBL" id="UINC01081332">
    <property type="protein sequence ID" value="SVC25075.1"/>
    <property type="molecule type" value="Genomic_DNA"/>
</dbReference>
<dbReference type="Pfam" id="PF13759">
    <property type="entry name" value="2OG-FeII_Oxy_5"/>
    <property type="match status" value="1"/>
</dbReference>
<protein>
    <recommendedName>
        <fullName evidence="2">JmjC domain-containing protein</fullName>
    </recommendedName>
</protein>